<organism evidence="2 3">
    <name type="scientific">Serendipita indica (strain DSM 11827)</name>
    <name type="common">Root endophyte fungus</name>
    <name type="synonym">Piriformospora indica</name>
    <dbReference type="NCBI Taxonomy" id="1109443"/>
    <lineage>
        <taxon>Eukaryota</taxon>
        <taxon>Fungi</taxon>
        <taxon>Dikarya</taxon>
        <taxon>Basidiomycota</taxon>
        <taxon>Agaricomycotina</taxon>
        <taxon>Agaricomycetes</taxon>
        <taxon>Sebacinales</taxon>
        <taxon>Serendipitaceae</taxon>
        <taxon>Serendipita</taxon>
    </lineage>
</organism>
<dbReference type="STRING" id="1109443.G4TK46"/>
<evidence type="ECO:0000313" key="2">
    <source>
        <dbReference type="EMBL" id="CCA71689.1"/>
    </source>
</evidence>
<name>G4TK46_SERID</name>
<dbReference type="OrthoDB" id="3270123at2759"/>
<feature type="compositionally biased region" description="Pro residues" evidence="1">
    <location>
        <begin position="251"/>
        <end position="263"/>
    </location>
</feature>
<feature type="compositionally biased region" description="Low complexity" evidence="1">
    <location>
        <begin position="341"/>
        <end position="352"/>
    </location>
</feature>
<feature type="compositionally biased region" description="Polar residues" evidence="1">
    <location>
        <begin position="1"/>
        <end position="13"/>
    </location>
</feature>
<dbReference type="HOGENOM" id="CLU_649103_0_0_1"/>
<feature type="compositionally biased region" description="Polar residues" evidence="1">
    <location>
        <begin position="381"/>
        <end position="404"/>
    </location>
</feature>
<feature type="compositionally biased region" description="Pro residues" evidence="1">
    <location>
        <begin position="278"/>
        <end position="295"/>
    </location>
</feature>
<dbReference type="AlphaFoldDB" id="G4TK46"/>
<proteinExistence type="predicted"/>
<feature type="compositionally biased region" description="Low complexity" evidence="1">
    <location>
        <begin position="296"/>
        <end position="308"/>
    </location>
</feature>
<feature type="compositionally biased region" description="Polar residues" evidence="1">
    <location>
        <begin position="412"/>
        <end position="423"/>
    </location>
</feature>
<protein>
    <submittedName>
        <fullName evidence="2">Uncharacterized protein</fullName>
    </submittedName>
</protein>
<feature type="region of interest" description="Disordered" evidence="1">
    <location>
        <begin position="199"/>
        <end position="423"/>
    </location>
</feature>
<comment type="caution">
    <text evidence="2">The sequence shown here is derived from an EMBL/GenBank/DDBJ whole genome shotgun (WGS) entry which is preliminary data.</text>
</comment>
<dbReference type="InParanoid" id="G4TK46"/>
<evidence type="ECO:0000256" key="1">
    <source>
        <dbReference type="SAM" id="MobiDB-lite"/>
    </source>
</evidence>
<dbReference type="Proteomes" id="UP000007148">
    <property type="component" value="Unassembled WGS sequence"/>
</dbReference>
<gene>
    <name evidence="2" type="ORF">PIIN_05624</name>
</gene>
<feature type="compositionally biased region" description="Low complexity" evidence="1">
    <location>
        <begin position="223"/>
        <end position="233"/>
    </location>
</feature>
<sequence length="423" mass="43884">MSPSPGQYHTMSGPQPAGNWVQVPANAAPQQVMLVQTQPAPPIPPPQMAGTATYVTWTSGPSGPSHCILPGCGKPAWVDPSGKPSYYCSIAHKNLGNTCALPNCGKKVYKDPITGQKGKYCSRGHAALGQSGAPQSAPVGVPSAPTQYGVPPGPSPNPGCCQWDGCTKPVWIDPSGKPTQYCGKTHLMLGQQGAALAQYQPGGQSNSQPVQQPGVYNQTVWTNNGPQPSNQNQGPPPSGQQVYNQTVWSQAPPPGTPSQPPPGQQVYNQTVWPNAQTPQPPSGPQHHPLPTPPVQNQPQQPQVYTQTVWPNPAGGGSNASPSPYGQPPAWSNGPTPGPGTPSGYAGPQPYTPGDGGGGPGNYSVQQHGPPSYSSPPMSSPQNMQYAQPQAPTNTFISPVISSTPGMYGGNGNPQWNNSAVVRP</sequence>
<dbReference type="EMBL" id="CAFZ01000130">
    <property type="protein sequence ID" value="CCA71689.1"/>
    <property type="molecule type" value="Genomic_DNA"/>
</dbReference>
<keyword evidence="3" id="KW-1185">Reference proteome</keyword>
<feature type="region of interest" description="Disordered" evidence="1">
    <location>
        <begin position="132"/>
        <end position="151"/>
    </location>
</feature>
<feature type="compositionally biased region" description="Low complexity" evidence="1">
    <location>
        <begin position="369"/>
        <end position="380"/>
    </location>
</feature>
<feature type="region of interest" description="Disordered" evidence="1">
    <location>
        <begin position="1"/>
        <end position="21"/>
    </location>
</feature>
<feature type="compositionally biased region" description="Polar residues" evidence="1">
    <location>
        <begin position="205"/>
        <end position="222"/>
    </location>
</feature>
<reference evidence="2 3" key="1">
    <citation type="journal article" date="2011" name="PLoS Pathog.">
        <title>Endophytic Life Strategies Decoded by Genome and Transcriptome Analyses of the Mutualistic Root Symbiont Piriformospora indica.</title>
        <authorList>
            <person name="Zuccaro A."/>
            <person name="Lahrmann U."/>
            <person name="Guldener U."/>
            <person name="Langen G."/>
            <person name="Pfiffi S."/>
            <person name="Biedenkopf D."/>
            <person name="Wong P."/>
            <person name="Samans B."/>
            <person name="Grimm C."/>
            <person name="Basiewicz M."/>
            <person name="Murat C."/>
            <person name="Martin F."/>
            <person name="Kogel K.H."/>
        </authorList>
    </citation>
    <scope>NUCLEOTIDE SEQUENCE [LARGE SCALE GENOMIC DNA]</scope>
    <source>
        <strain evidence="2 3">DSM 11827</strain>
    </source>
</reference>
<feature type="compositionally biased region" description="Polar residues" evidence="1">
    <location>
        <begin position="266"/>
        <end position="277"/>
    </location>
</feature>
<evidence type="ECO:0000313" key="3">
    <source>
        <dbReference type="Proteomes" id="UP000007148"/>
    </source>
</evidence>
<accession>G4TK46</accession>